<gene>
    <name evidence="1" type="ORF">COLO4_32145</name>
</gene>
<evidence type="ECO:0000313" key="1">
    <source>
        <dbReference type="EMBL" id="OMO64011.1"/>
    </source>
</evidence>
<sequence length="58" mass="6690">MGLFPLQTSHSSPERSFLRSRYLTIGWTLPQVHEMNVNLNLKLLGYSVCNLVPIPKYE</sequence>
<organism evidence="1 2">
    <name type="scientific">Corchorus olitorius</name>
    <dbReference type="NCBI Taxonomy" id="93759"/>
    <lineage>
        <taxon>Eukaryota</taxon>
        <taxon>Viridiplantae</taxon>
        <taxon>Streptophyta</taxon>
        <taxon>Embryophyta</taxon>
        <taxon>Tracheophyta</taxon>
        <taxon>Spermatophyta</taxon>
        <taxon>Magnoliopsida</taxon>
        <taxon>eudicotyledons</taxon>
        <taxon>Gunneridae</taxon>
        <taxon>Pentapetalae</taxon>
        <taxon>rosids</taxon>
        <taxon>malvids</taxon>
        <taxon>Malvales</taxon>
        <taxon>Malvaceae</taxon>
        <taxon>Grewioideae</taxon>
        <taxon>Apeibeae</taxon>
        <taxon>Corchorus</taxon>
    </lineage>
</organism>
<evidence type="ECO:0000313" key="2">
    <source>
        <dbReference type="Proteomes" id="UP000187203"/>
    </source>
</evidence>
<dbReference type="Proteomes" id="UP000187203">
    <property type="component" value="Unassembled WGS sequence"/>
</dbReference>
<accession>A0A1R3H143</accession>
<proteinExistence type="predicted"/>
<comment type="caution">
    <text evidence="1">The sequence shown here is derived from an EMBL/GenBank/DDBJ whole genome shotgun (WGS) entry which is preliminary data.</text>
</comment>
<reference evidence="2" key="1">
    <citation type="submission" date="2013-09" db="EMBL/GenBank/DDBJ databases">
        <title>Corchorus olitorius genome sequencing.</title>
        <authorList>
            <person name="Alam M."/>
            <person name="Haque M.S."/>
            <person name="Islam M.S."/>
            <person name="Emdad E.M."/>
            <person name="Islam M.M."/>
            <person name="Ahmed B."/>
            <person name="Halim A."/>
            <person name="Hossen Q.M.M."/>
            <person name="Hossain M.Z."/>
            <person name="Ahmed R."/>
            <person name="Khan M.M."/>
            <person name="Islam R."/>
            <person name="Rashid M.M."/>
            <person name="Khan S.A."/>
            <person name="Rahman M.S."/>
            <person name="Alam M."/>
            <person name="Yahiya A.S."/>
            <person name="Khan M.S."/>
            <person name="Azam M.S."/>
            <person name="Haque T."/>
            <person name="Lashkar M.Z.H."/>
            <person name="Akhand A.I."/>
            <person name="Morshed G."/>
            <person name="Roy S."/>
            <person name="Uddin K.S."/>
            <person name="Rabeya T."/>
            <person name="Hossain A.S."/>
            <person name="Chowdhury A."/>
            <person name="Snigdha A.R."/>
            <person name="Mortoza M.S."/>
            <person name="Matin S.A."/>
            <person name="Hoque S.M.E."/>
            <person name="Islam M.K."/>
            <person name="Roy D.K."/>
            <person name="Haider R."/>
            <person name="Moosa M.M."/>
            <person name="Elias S.M."/>
            <person name="Hasan A.M."/>
            <person name="Jahan S."/>
            <person name="Shafiuddin M."/>
            <person name="Mahmood N."/>
            <person name="Shommy N.S."/>
        </authorList>
    </citation>
    <scope>NUCLEOTIDE SEQUENCE [LARGE SCALE GENOMIC DNA]</scope>
    <source>
        <strain evidence="2">cv. O-4</strain>
    </source>
</reference>
<dbReference type="AlphaFoldDB" id="A0A1R3H143"/>
<keyword evidence="2" id="KW-1185">Reference proteome</keyword>
<dbReference type="EMBL" id="AWUE01021026">
    <property type="protein sequence ID" value="OMO64011.1"/>
    <property type="molecule type" value="Genomic_DNA"/>
</dbReference>
<name>A0A1R3H143_9ROSI</name>
<protein>
    <submittedName>
        <fullName evidence="1">F-box protein</fullName>
    </submittedName>
</protein>